<keyword evidence="3" id="KW-1185">Reference proteome</keyword>
<protein>
    <submittedName>
        <fullName evidence="2">Uncharacterized protein</fullName>
    </submittedName>
</protein>
<dbReference type="Proteomes" id="UP000654918">
    <property type="component" value="Unassembled WGS sequence"/>
</dbReference>
<gene>
    <name evidence="2" type="ORF">CPLU01_09044</name>
</gene>
<organism evidence="2 3">
    <name type="scientific">Colletotrichum plurivorum</name>
    <dbReference type="NCBI Taxonomy" id="2175906"/>
    <lineage>
        <taxon>Eukaryota</taxon>
        <taxon>Fungi</taxon>
        <taxon>Dikarya</taxon>
        <taxon>Ascomycota</taxon>
        <taxon>Pezizomycotina</taxon>
        <taxon>Sordariomycetes</taxon>
        <taxon>Hypocreomycetidae</taxon>
        <taxon>Glomerellales</taxon>
        <taxon>Glomerellaceae</taxon>
        <taxon>Colletotrichum</taxon>
        <taxon>Colletotrichum orchidearum species complex</taxon>
    </lineage>
</organism>
<dbReference type="EMBL" id="WIGO01000137">
    <property type="protein sequence ID" value="KAF6827470.1"/>
    <property type="molecule type" value="Genomic_DNA"/>
</dbReference>
<proteinExistence type="predicted"/>
<evidence type="ECO:0000256" key="1">
    <source>
        <dbReference type="SAM" id="MobiDB-lite"/>
    </source>
</evidence>
<comment type="caution">
    <text evidence="2">The sequence shown here is derived from an EMBL/GenBank/DDBJ whole genome shotgun (WGS) entry which is preliminary data.</text>
</comment>
<feature type="region of interest" description="Disordered" evidence="1">
    <location>
        <begin position="1"/>
        <end position="26"/>
    </location>
</feature>
<sequence>MTALVSPPGAASTKVQEPLGWSSPKDIPVEEEVGKIQVSVQ</sequence>
<accession>A0A8H6K9X7</accession>
<name>A0A8H6K9X7_9PEZI</name>
<reference evidence="2" key="1">
    <citation type="journal article" date="2020" name="Phytopathology">
        <title>Genome Sequence Resources of Colletotrichum truncatum, C. plurivorum, C. musicola, and C. sojae: Four Species Pathogenic to Soybean (Glycine max).</title>
        <authorList>
            <person name="Rogerio F."/>
            <person name="Boufleur T.R."/>
            <person name="Ciampi-Guillardi M."/>
            <person name="Sukno S.A."/>
            <person name="Thon M.R."/>
            <person name="Massola Junior N.S."/>
            <person name="Baroncelli R."/>
        </authorList>
    </citation>
    <scope>NUCLEOTIDE SEQUENCE</scope>
    <source>
        <strain evidence="2">LFN00145</strain>
    </source>
</reference>
<dbReference type="AlphaFoldDB" id="A0A8H6K9X7"/>
<evidence type="ECO:0000313" key="3">
    <source>
        <dbReference type="Proteomes" id="UP000654918"/>
    </source>
</evidence>
<evidence type="ECO:0000313" key="2">
    <source>
        <dbReference type="EMBL" id="KAF6827470.1"/>
    </source>
</evidence>